<name>A0A4E9FIS9_BRUMA</name>
<evidence type="ECO:0000256" key="6">
    <source>
        <dbReference type="ARBA" id="ARBA00023015"/>
    </source>
</evidence>
<dbReference type="OrthoDB" id="27537at2759"/>
<dbReference type="InterPro" id="IPR037867">
    <property type="entry name" value="Swd2/WDR82"/>
</dbReference>
<dbReference type="InterPro" id="IPR015943">
    <property type="entry name" value="WD40/YVTN_repeat-like_dom_sf"/>
</dbReference>
<keyword evidence="6" id="KW-0805">Transcription regulation</keyword>
<dbReference type="KEGG" id="bmy:BM_BM2543"/>
<feature type="repeat" description="WD" evidence="9">
    <location>
        <begin position="90"/>
        <end position="131"/>
    </location>
</feature>
<dbReference type="GO" id="GO:0048188">
    <property type="term" value="C:Set1C/COMPASS complex"/>
    <property type="evidence" value="ECO:0007669"/>
    <property type="project" value="TreeGrafter"/>
</dbReference>
<keyword evidence="5" id="KW-0677">Repeat</keyword>
<feature type="compositionally biased region" description="Polar residues" evidence="10">
    <location>
        <begin position="18"/>
        <end position="27"/>
    </location>
</feature>
<accession>A0A4E9FIS9</accession>
<dbReference type="GO" id="GO:0006353">
    <property type="term" value="P:DNA-templated transcription termination"/>
    <property type="evidence" value="ECO:0007669"/>
    <property type="project" value="UniProtKB-KW"/>
</dbReference>
<comment type="subcellular location">
    <subcellularLocation>
        <location evidence="1">Nucleus</location>
    </subcellularLocation>
</comment>
<proteinExistence type="inferred from homology"/>
<evidence type="ECO:0000256" key="4">
    <source>
        <dbReference type="ARBA" id="ARBA00022574"/>
    </source>
</evidence>
<sequence length="432" mass="48352">MAEIDRSEDGLPSLDNIYHSTRQSSMPETVGASRSAKNNCHNIDDEQSAEFINTCIFISLFHSEIILINKVNKMKASDRTVASMRPAKSFSDNQAPINSLDFSADGLQMISSSDDDSIIMYDCVSGQKSRSVNSKKYGVDLIQFAHNTSNAIHCSTKVDDVIRYLSLHDNKYIRYFPGHQKKVVTLCMSPLDDMFLSGSLDKTIRLWDLRIQSCQGLMHVPSRPVAAFDPEGLIFAAGINSDTIKLYDLRSFDKGPFTTFKVENEAKEDWTGLKFSPDGKMIMITTNGSSVTLIDSFKGTLIHVLRGHENSKGIELDATFCADAQYVFSGSTDSSIVSWSVTTGQRVAKLASGHSPLIHKILFNPRFFIICGYQQRKNEFLCNLGSVLSALCYSVWLTNPRPVFHMERTKECHSQPLQSLCYSFDYRVAQML</sequence>
<keyword evidence="8" id="KW-0539">Nucleus</keyword>
<evidence type="ECO:0000256" key="1">
    <source>
        <dbReference type="ARBA" id="ARBA00004123"/>
    </source>
</evidence>
<evidence type="ECO:0000256" key="9">
    <source>
        <dbReference type="PROSITE-ProRule" id="PRU00221"/>
    </source>
</evidence>
<dbReference type="Gene3D" id="2.130.10.10">
    <property type="entry name" value="YVTN repeat-like/Quinoprotein amine dehydrogenase"/>
    <property type="match status" value="1"/>
</dbReference>
<dbReference type="PROSITE" id="PS50082">
    <property type="entry name" value="WD_REPEATS_2"/>
    <property type="match status" value="2"/>
</dbReference>
<gene>
    <name evidence="11" type="primary">Bm2543</name>
    <name evidence="11" type="ORF">BM_BM2543</name>
</gene>
<dbReference type="PANTHER" id="PTHR19861">
    <property type="entry name" value="WD40 REPEAT PROTEIN SWD2"/>
    <property type="match status" value="1"/>
</dbReference>
<dbReference type="AlphaFoldDB" id="A0A4E9FIS9"/>
<evidence type="ECO:0000313" key="11">
    <source>
        <dbReference type="EMBL" id="VIO96324.1"/>
    </source>
</evidence>
<evidence type="ECO:0000256" key="7">
    <source>
        <dbReference type="ARBA" id="ARBA00023163"/>
    </source>
</evidence>
<dbReference type="GO" id="GO:0032785">
    <property type="term" value="P:negative regulation of DNA-templated transcription, elongation"/>
    <property type="evidence" value="ECO:0007669"/>
    <property type="project" value="UniProtKB-ARBA"/>
</dbReference>
<evidence type="ECO:0000256" key="3">
    <source>
        <dbReference type="ARBA" id="ARBA00022472"/>
    </source>
</evidence>
<dbReference type="InterPro" id="IPR001680">
    <property type="entry name" value="WD40_rpt"/>
</dbReference>
<evidence type="ECO:0000256" key="10">
    <source>
        <dbReference type="SAM" id="MobiDB-lite"/>
    </source>
</evidence>
<dbReference type="EMBL" id="CAAKNF010000194">
    <property type="protein sequence ID" value="VIO96324.1"/>
    <property type="molecule type" value="Genomic_DNA"/>
</dbReference>
<dbReference type="SMART" id="SM00320">
    <property type="entry name" value="WD40"/>
    <property type="match status" value="5"/>
</dbReference>
<dbReference type="PANTHER" id="PTHR19861:SF0">
    <property type="entry name" value="WD REPEAT-CONTAINING PROTEIN 82"/>
    <property type="match status" value="1"/>
</dbReference>
<keyword evidence="4 9" id="KW-0853">WD repeat</keyword>
<feature type="repeat" description="WD" evidence="9">
    <location>
        <begin position="176"/>
        <end position="210"/>
    </location>
</feature>
<dbReference type="CTD" id="6104569"/>
<dbReference type="RefSeq" id="XP_042936276.1">
    <property type="nucleotide sequence ID" value="XM_043080342.1"/>
</dbReference>
<keyword evidence="3" id="KW-0806">Transcription termination</keyword>
<dbReference type="GO" id="GO:0003682">
    <property type="term" value="F:chromatin binding"/>
    <property type="evidence" value="ECO:0007669"/>
    <property type="project" value="TreeGrafter"/>
</dbReference>
<keyword evidence="7" id="KW-0804">Transcription</keyword>
<dbReference type="PROSITE" id="PS50294">
    <property type="entry name" value="WD_REPEATS_REGION"/>
    <property type="match status" value="1"/>
</dbReference>
<protein>
    <submittedName>
        <fullName evidence="11">Uncharacterized protein</fullName>
    </submittedName>
</protein>
<comment type="similarity">
    <text evidence="2">Belongs to the WD repeat SWD2 family.</text>
</comment>
<dbReference type="SUPFAM" id="SSF50978">
    <property type="entry name" value="WD40 repeat-like"/>
    <property type="match status" value="1"/>
</dbReference>
<dbReference type="GeneID" id="6104569"/>
<feature type="region of interest" description="Disordered" evidence="10">
    <location>
        <begin position="1"/>
        <end position="33"/>
    </location>
</feature>
<dbReference type="FunFam" id="2.130.10.10:FF:000065">
    <property type="entry name" value="WD repeat-containing protein 82"/>
    <property type="match status" value="1"/>
</dbReference>
<evidence type="ECO:0000256" key="2">
    <source>
        <dbReference type="ARBA" id="ARBA00005616"/>
    </source>
</evidence>
<evidence type="ECO:0000256" key="8">
    <source>
        <dbReference type="ARBA" id="ARBA00023242"/>
    </source>
</evidence>
<organism evidence="11">
    <name type="scientific">Brugia malayi</name>
    <name type="common">Filarial nematode worm</name>
    <dbReference type="NCBI Taxonomy" id="6279"/>
    <lineage>
        <taxon>Eukaryota</taxon>
        <taxon>Metazoa</taxon>
        <taxon>Ecdysozoa</taxon>
        <taxon>Nematoda</taxon>
        <taxon>Chromadorea</taxon>
        <taxon>Rhabditida</taxon>
        <taxon>Spirurina</taxon>
        <taxon>Spiruromorpha</taxon>
        <taxon>Filarioidea</taxon>
        <taxon>Onchocercidae</taxon>
        <taxon>Brugia</taxon>
    </lineage>
</organism>
<evidence type="ECO:0000256" key="5">
    <source>
        <dbReference type="ARBA" id="ARBA00022737"/>
    </source>
</evidence>
<dbReference type="InterPro" id="IPR036322">
    <property type="entry name" value="WD40_repeat_dom_sf"/>
</dbReference>
<dbReference type="Pfam" id="PF00400">
    <property type="entry name" value="WD40"/>
    <property type="match status" value="3"/>
</dbReference>
<reference evidence="11" key="1">
    <citation type="submission" date="2019-04" db="EMBL/GenBank/DDBJ databases">
        <authorList>
            <person name="Howe K."/>
            <person name="Paulini M."/>
            <person name="Williams G."/>
        </authorList>
    </citation>
    <scope>NUCLEOTIDE SEQUENCE [LARGE SCALE GENOMIC DNA]</scope>
    <source>
        <strain evidence="11">FR3</strain>
    </source>
</reference>
<dbReference type="GO" id="GO:0071027">
    <property type="term" value="P:nuclear RNA surveillance"/>
    <property type="evidence" value="ECO:0007669"/>
    <property type="project" value="UniProtKB-ARBA"/>
</dbReference>